<sequence length="108" mass="11468">MGPVLGVAARSRSPYVEGLKSLTDGHSTDAEHRRDLMAGCRVEAIRHMLNQASGAGANAVVAMRFDHRAVTDVWNEVCAYGTAVWVVPLRRSGQIGPGRPAATADSVL</sequence>
<organism evidence="2 3">
    <name type="scientific">Rhizocola hellebori</name>
    <dbReference type="NCBI Taxonomy" id="1392758"/>
    <lineage>
        <taxon>Bacteria</taxon>
        <taxon>Bacillati</taxon>
        <taxon>Actinomycetota</taxon>
        <taxon>Actinomycetes</taxon>
        <taxon>Micromonosporales</taxon>
        <taxon>Micromonosporaceae</taxon>
        <taxon>Rhizocola</taxon>
    </lineage>
</organism>
<evidence type="ECO:0000313" key="2">
    <source>
        <dbReference type="EMBL" id="GIH08545.1"/>
    </source>
</evidence>
<evidence type="ECO:0000256" key="1">
    <source>
        <dbReference type="ARBA" id="ARBA00010751"/>
    </source>
</evidence>
<name>A0A8J3VJC8_9ACTN</name>
<reference evidence="2" key="1">
    <citation type="submission" date="2021-01" db="EMBL/GenBank/DDBJ databases">
        <title>Whole genome shotgun sequence of Rhizocola hellebori NBRC 109834.</title>
        <authorList>
            <person name="Komaki H."/>
            <person name="Tamura T."/>
        </authorList>
    </citation>
    <scope>NUCLEOTIDE SEQUENCE</scope>
    <source>
        <strain evidence="2">NBRC 109834</strain>
    </source>
</reference>
<evidence type="ECO:0000313" key="3">
    <source>
        <dbReference type="Proteomes" id="UP000612899"/>
    </source>
</evidence>
<protein>
    <submittedName>
        <fullName evidence="2">UPF0145 protein</fullName>
    </submittedName>
</protein>
<comment type="similarity">
    <text evidence="1">Belongs to the UPF0145 family.</text>
</comment>
<dbReference type="EMBL" id="BONY01000051">
    <property type="protein sequence ID" value="GIH08545.1"/>
    <property type="molecule type" value="Genomic_DNA"/>
</dbReference>
<dbReference type="AlphaFoldDB" id="A0A8J3VJC8"/>
<comment type="caution">
    <text evidence="2">The sequence shown here is derived from an EMBL/GenBank/DDBJ whole genome shotgun (WGS) entry which is preliminary data.</text>
</comment>
<proteinExistence type="inferred from homology"/>
<dbReference type="SUPFAM" id="SSF117782">
    <property type="entry name" value="YbjQ-like"/>
    <property type="match status" value="1"/>
</dbReference>
<keyword evidence="3" id="KW-1185">Reference proteome</keyword>
<dbReference type="PANTHER" id="PTHR34068">
    <property type="entry name" value="UPF0145 PROTEIN YBJQ"/>
    <property type="match status" value="1"/>
</dbReference>
<dbReference type="PANTHER" id="PTHR34068:SF2">
    <property type="entry name" value="UPF0145 PROTEIN SCO3412"/>
    <property type="match status" value="1"/>
</dbReference>
<dbReference type="Pfam" id="PF01906">
    <property type="entry name" value="YbjQ_1"/>
    <property type="match status" value="1"/>
</dbReference>
<gene>
    <name evidence="2" type="ORF">Rhe02_66120</name>
</gene>
<dbReference type="InterPro" id="IPR035439">
    <property type="entry name" value="UPF0145_dom_sf"/>
</dbReference>
<dbReference type="Proteomes" id="UP000612899">
    <property type="component" value="Unassembled WGS sequence"/>
</dbReference>
<dbReference type="InterPro" id="IPR002765">
    <property type="entry name" value="UPF0145_YbjQ-like"/>
</dbReference>
<dbReference type="Gene3D" id="3.30.110.70">
    <property type="entry name" value="Hypothetical protein apc22750. Chain B"/>
    <property type="match status" value="1"/>
</dbReference>
<accession>A0A8J3VJC8</accession>